<keyword evidence="2" id="KW-1185">Reference proteome</keyword>
<name>A0ABQ6D2J1_9HYPH</name>
<reference evidence="2" key="1">
    <citation type="journal article" date="2019" name="Int. J. Syst. Evol. Microbiol.">
        <title>The Global Catalogue of Microorganisms (GCM) 10K type strain sequencing project: providing services to taxonomists for standard genome sequencing and annotation.</title>
        <authorList>
            <consortium name="The Broad Institute Genomics Platform"/>
            <consortium name="The Broad Institute Genome Sequencing Center for Infectious Disease"/>
            <person name="Wu L."/>
            <person name="Ma J."/>
        </authorList>
    </citation>
    <scope>NUCLEOTIDE SEQUENCE [LARGE SCALE GENOMIC DNA]</scope>
    <source>
        <strain evidence="2">NBRC 107710</strain>
    </source>
</reference>
<organism evidence="1 2">
    <name type="scientific">Methylobacterium brachythecii</name>
    <dbReference type="NCBI Taxonomy" id="1176177"/>
    <lineage>
        <taxon>Bacteria</taxon>
        <taxon>Pseudomonadati</taxon>
        <taxon>Pseudomonadota</taxon>
        <taxon>Alphaproteobacteria</taxon>
        <taxon>Hyphomicrobiales</taxon>
        <taxon>Methylobacteriaceae</taxon>
        <taxon>Methylobacterium</taxon>
    </lineage>
</organism>
<proteinExistence type="predicted"/>
<protein>
    <submittedName>
        <fullName evidence="1">Uncharacterized protein</fullName>
    </submittedName>
</protein>
<evidence type="ECO:0000313" key="2">
    <source>
        <dbReference type="Proteomes" id="UP001156881"/>
    </source>
</evidence>
<comment type="caution">
    <text evidence="1">The sequence shown here is derived from an EMBL/GenBank/DDBJ whole genome shotgun (WGS) entry which is preliminary data.</text>
</comment>
<sequence length="81" mass="8916">MDDAIAVALRILEDDAPAVKADDLGEQVQHLARDLIELNALPDEVHYLLEKKHFLRAPMGARRVLPHAPPIQLHANPSIAA</sequence>
<dbReference type="EMBL" id="BSPG01000007">
    <property type="protein sequence ID" value="GLS43758.1"/>
    <property type="molecule type" value="Genomic_DNA"/>
</dbReference>
<accession>A0ABQ6D2J1</accession>
<dbReference type="Proteomes" id="UP001156881">
    <property type="component" value="Unassembled WGS sequence"/>
</dbReference>
<gene>
    <name evidence="1" type="ORF">GCM10007884_17430</name>
</gene>
<evidence type="ECO:0000313" key="1">
    <source>
        <dbReference type="EMBL" id="GLS43758.1"/>
    </source>
</evidence>